<keyword evidence="9" id="KW-1133">Transmembrane helix</keyword>
<organism evidence="12 13">
    <name type="scientific">Hymenobacter gelipurpurascens</name>
    <dbReference type="NCBI Taxonomy" id="89968"/>
    <lineage>
        <taxon>Bacteria</taxon>
        <taxon>Pseudomonadati</taxon>
        <taxon>Bacteroidota</taxon>
        <taxon>Cytophagia</taxon>
        <taxon>Cytophagales</taxon>
        <taxon>Hymenobacteraceae</taxon>
        <taxon>Hymenobacter</taxon>
    </lineage>
</organism>
<keyword evidence="5 12" id="KW-0418">Kinase</keyword>
<keyword evidence="10" id="KW-0732">Signal</keyword>
<dbReference type="Pfam" id="PF13424">
    <property type="entry name" value="TPR_12"/>
    <property type="match status" value="1"/>
</dbReference>
<evidence type="ECO:0000256" key="3">
    <source>
        <dbReference type="ARBA" id="ARBA00022553"/>
    </source>
</evidence>
<accession>A0A212TLE6</accession>
<dbReference type="EMBL" id="FYEW01000001">
    <property type="protein sequence ID" value="SNC66879.1"/>
    <property type="molecule type" value="Genomic_DNA"/>
</dbReference>
<dbReference type="InterPro" id="IPR003594">
    <property type="entry name" value="HATPase_dom"/>
</dbReference>
<dbReference type="Pfam" id="PF00512">
    <property type="entry name" value="HisKA"/>
    <property type="match status" value="1"/>
</dbReference>
<dbReference type="SUPFAM" id="SSF48452">
    <property type="entry name" value="TPR-like"/>
    <property type="match status" value="2"/>
</dbReference>
<dbReference type="PROSITE" id="PS50005">
    <property type="entry name" value="TPR"/>
    <property type="match status" value="1"/>
</dbReference>
<sequence length="694" mass="76821">MQYLIRAYRRWEYKVALWVMVAALFSLHQAEAHSPAPTFRQSVQETKLLHKAKQQVLQARQQHDTLPWRRAHIAAGKACQDLWRHESAVYHFRRAVQLSGKNAQAQASALQLLGSALHSQGDTGKSRQVYQRALLAYGQLQSLAGKGEIYEKLGELYGSANKWPQAQISHEQALQVWKQLHDSARMATALNDIGMAHQRQQHRSLALYYLQQALAQAQRLHDSTRTGETLRSTGQVYQELGNYEVAASLFTKALQSLPASAPAATRANTLWVLATMQDSVGQSVAAKSYLKQALKAARESGSKVLLRAIYFSLSDLEQRHGQPAAALQALRQYTALQDSAYAEQRAAQIADLQLRYETEKKEREIELLTKDQQLQQANLRRQKLLRNLLGAGALLLLLTVGALYRGRKQQVRINRLLQRQNAAISRQKEALDRLNQTKDTLFSVISHDLRSPLSSLYSLLSLLSLGTLPPARLAAHTERLSRTLDSTLRLLDNLLNWSSAQMQGESGAKPERIRLDILIEEALNLLAGDAERKQLHVVSDVQELLVARADLNMTRLVLRNLLGNALKFTPAGGTITISARRLNSMWEISVHDTGVGIAPAVHDKVLGQRGTHTTLGTAQEKGTGLGLRLCKDFVERNGGLLSFESAVGQGSTFRFTLPVSEGALPMMPFQVVRSQEDEAPAPGETTAEASAAAG</sequence>
<dbReference type="Gene3D" id="1.10.287.130">
    <property type="match status" value="1"/>
</dbReference>
<dbReference type="Gene3D" id="1.25.40.10">
    <property type="entry name" value="Tetratricopeptide repeat domain"/>
    <property type="match status" value="3"/>
</dbReference>
<evidence type="ECO:0000256" key="6">
    <source>
        <dbReference type="ARBA" id="ARBA00023012"/>
    </source>
</evidence>
<feature type="transmembrane region" description="Helical" evidence="9">
    <location>
        <begin position="384"/>
        <end position="404"/>
    </location>
</feature>
<dbReference type="InterPro" id="IPR036097">
    <property type="entry name" value="HisK_dim/P_sf"/>
</dbReference>
<dbReference type="PANTHER" id="PTHR43711:SF1">
    <property type="entry name" value="HISTIDINE KINASE 1"/>
    <property type="match status" value="1"/>
</dbReference>
<keyword evidence="4" id="KW-0808">Transferase</keyword>
<dbReference type="GO" id="GO:0000155">
    <property type="term" value="F:phosphorelay sensor kinase activity"/>
    <property type="evidence" value="ECO:0007669"/>
    <property type="project" value="InterPro"/>
</dbReference>
<feature type="compositionally biased region" description="Low complexity" evidence="8">
    <location>
        <begin position="680"/>
        <end position="694"/>
    </location>
</feature>
<evidence type="ECO:0000256" key="9">
    <source>
        <dbReference type="SAM" id="Phobius"/>
    </source>
</evidence>
<dbReference type="Pfam" id="PF13181">
    <property type="entry name" value="TPR_8"/>
    <property type="match status" value="1"/>
</dbReference>
<dbReference type="InterPro" id="IPR036890">
    <property type="entry name" value="HATPase_C_sf"/>
</dbReference>
<dbReference type="PANTHER" id="PTHR43711">
    <property type="entry name" value="TWO-COMPONENT HISTIDINE KINASE"/>
    <property type="match status" value="1"/>
</dbReference>
<feature type="repeat" description="TPR" evidence="7">
    <location>
        <begin position="227"/>
        <end position="260"/>
    </location>
</feature>
<dbReference type="SMART" id="SM00028">
    <property type="entry name" value="TPR"/>
    <property type="match status" value="6"/>
</dbReference>
<dbReference type="Proteomes" id="UP000198131">
    <property type="component" value="Unassembled WGS sequence"/>
</dbReference>
<dbReference type="AlphaFoldDB" id="A0A212TLE6"/>
<dbReference type="RefSeq" id="WP_088842997.1">
    <property type="nucleotide sequence ID" value="NZ_FYEW01000001.1"/>
</dbReference>
<dbReference type="EC" id="2.7.13.3" evidence="2"/>
<dbReference type="InterPro" id="IPR019734">
    <property type="entry name" value="TPR_rpt"/>
</dbReference>
<comment type="catalytic activity">
    <reaction evidence="1">
        <text>ATP + protein L-histidine = ADP + protein N-phospho-L-histidine.</text>
        <dbReference type="EC" id="2.7.13.3"/>
    </reaction>
</comment>
<evidence type="ECO:0000256" key="7">
    <source>
        <dbReference type="PROSITE-ProRule" id="PRU00339"/>
    </source>
</evidence>
<keyword evidence="13" id="KW-1185">Reference proteome</keyword>
<dbReference type="Pfam" id="PF02518">
    <property type="entry name" value="HATPase_c"/>
    <property type="match status" value="1"/>
</dbReference>
<gene>
    <name evidence="12" type="ORF">SAMN06265337_1760</name>
</gene>
<dbReference type="InterPro" id="IPR005467">
    <property type="entry name" value="His_kinase_dom"/>
</dbReference>
<keyword evidence="7" id="KW-0802">TPR repeat</keyword>
<evidence type="ECO:0000313" key="12">
    <source>
        <dbReference type="EMBL" id="SNC66879.1"/>
    </source>
</evidence>
<evidence type="ECO:0000259" key="11">
    <source>
        <dbReference type="PROSITE" id="PS50109"/>
    </source>
</evidence>
<protein>
    <recommendedName>
        <fullName evidence="2">histidine kinase</fullName>
        <ecNumber evidence="2">2.7.13.3</ecNumber>
    </recommendedName>
</protein>
<proteinExistence type="predicted"/>
<dbReference type="PROSITE" id="PS50109">
    <property type="entry name" value="HIS_KIN"/>
    <property type="match status" value="1"/>
</dbReference>
<feature type="domain" description="Histidine kinase" evidence="11">
    <location>
        <begin position="444"/>
        <end position="661"/>
    </location>
</feature>
<dbReference type="SUPFAM" id="SSF55874">
    <property type="entry name" value="ATPase domain of HSP90 chaperone/DNA topoisomerase II/histidine kinase"/>
    <property type="match status" value="1"/>
</dbReference>
<keyword evidence="3" id="KW-0597">Phosphoprotein</keyword>
<evidence type="ECO:0000256" key="4">
    <source>
        <dbReference type="ARBA" id="ARBA00022679"/>
    </source>
</evidence>
<evidence type="ECO:0000256" key="8">
    <source>
        <dbReference type="SAM" id="MobiDB-lite"/>
    </source>
</evidence>
<dbReference type="SUPFAM" id="SSF47384">
    <property type="entry name" value="Homodimeric domain of signal transducing histidine kinase"/>
    <property type="match status" value="1"/>
</dbReference>
<feature type="signal peptide" evidence="10">
    <location>
        <begin position="1"/>
        <end position="32"/>
    </location>
</feature>
<evidence type="ECO:0000256" key="1">
    <source>
        <dbReference type="ARBA" id="ARBA00000085"/>
    </source>
</evidence>
<reference evidence="13" key="1">
    <citation type="submission" date="2017-06" db="EMBL/GenBank/DDBJ databases">
        <authorList>
            <person name="Varghese N."/>
            <person name="Submissions S."/>
        </authorList>
    </citation>
    <scope>NUCLEOTIDE SEQUENCE [LARGE SCALE GENOMIC DNA]</scope>
    <source>
        <strain evidence="13">DSM 11116</strain>
    </source>
</reference>
<keyword evidence="9" id="KW-0812">Transmembrane</keyword>
<dbReference type="OrthoDB" id="9810447at2"/>
<evidence type="ECO:0000256" key="10">
    <source>
        <dbReference type="SAM" id="SignalP"/>
    </source>
</evidence>
<evidence type="ECO:0000256" key="5">
    <source>
        <dbReference type="ARBA" id="ARBA00022777"/>
    </source>
</evidence>
<dbReference type="SMART" id="SM00388">
    <property type="entry name" value="HisKA"/>
    <property type="match status" value="1"/>
</dbReference>
<keyword evidence="9" id="KW-0472">Membrane</keyword>
<dbReference type="InterPro" id="IPR003661">
    <property type="entry name" value="HisK_dim/P_dom"/>
</dbReference>
<dbReference type="InterPro" id="IPR050736">
    <property type="entry name" value="Sensor_HK_Regulatory"/>
</dbReference>
<dbReference type="InterPro" id="IPR004358">
    <property type="entry name" value="Sig_transdc_His_kin-like_C"/>
</dbReference>
<dbReference type="PRINTS" id="PR00344">
    <property type="entry name" value="BCTRLSENSOR"/>
</dbReference>
<feature type="chain" id="PRO_5013233725" description="histidine kinase" evidence="10">
    <location>
        <begin position="33"/>
        <end position="694"/>
    </location>
</feature>
<name>A0A212TLE6_9BACT</name>
<dbReference type="Gene3D" id="3.30.565.10">
    <property type="entry name" value="Histidine kinase-like ATPase, C-terminal domain"/>
    <property type="match status" value="1"/>
</dbReference>
<evidence type="ECO:0000313" key="13">
    <source>
        <dbReference type="Proteomes" id="UP000198131"/>
    </source>
</evidence>
<dbReference type="InterPro" id="IPR011990">
    <property type="entry name" value="TPR-like_helical_dom_sf"/>
</dbReference>
<dbReference type="SMART" id="SM00387">
    <property type="entry name" value="HATPase_c"/>
    <property type="match status" value="1"/>
</dbReference>
<evidence type="ECO:0000256" key="2">
    <source>
        <dbReference type="ARBA" id="ARBA00012438"/>
    </source>
</evidence>
<feature type="region of interest" description="Disordered" evidence="8">
    <location>
        <begin position="675"/>
        <end position="694"/>
    </location>
</feature>
<keyword evidence="6" id="KW-0902">Two-component regulatory system</keyword>